<evidence type="ECO:0000256" key="1">
    <source>
        <dbReference type="SAM" id="MobiDB-lite"/>
    </source>
</evidence>
<feature type="region of interest" description="Disordered" evidence="1">
    <location>
        <begin position="1"/>
        <end position="23"/>
    </location>
</feature>
<dbReference type="EMBL" id="CP133612">
    <property type="protein sequence ID" value="WMV07062.1"/>
    <property type="molecule type" value="Genomic_DNA"/>
</dbReference>
<reference evidence="2" key="1">
    <citation type="submission" date="2023-08" db="EMBL/GenBank/DDBJ databases">
        <title>A de novo genome assembly of Solanum verrucosum Schlechtendal, a Mexican diploid species geographically isolated from the other diploid A-genome species in potato relatives.</title>
        <authorList>
            <person name="Hosaka K."/>
        </authorList>
    </citation>
    <scope>NUCLEOTIDE SEQUENCE</scope>
    <source>
        <tissue evidence="2">Young leaves</tissue>
    </source>
</reference>
<keyword evidence="3" id="KW-1185">Reference proteome</keyword>
<proteinExistence type="predicted"/>
<evidence type="ECO:0000313" key="2">
    <source>
        <dbReference type="EMBL" id="WMV07062.1"/>
    </source>
</evidence>
<accession>A0AAF0PLU3</accession>
<evidence type="ECO:0000313" key="3">
    <source>
        <dbReference type="Proteomes" id="UP001234989"/>
    </source>
</evidence>
<dbReference type="AlphaFoldDB" id="A0AAF0PLU3"/>
<name>A0AAF0PLU3_SOLVR</name>
<gene>
    <name evidence="2" type="ORF">MTR67_000447</name>
</gene>
<dbReference type="Proteomes" id="UP001234989">
    <property type="component" value="Chromosome 1"/>
</dbReference>
<protein>
    <submittedName>
        <fullName evidence="2">Uncharacterized protein</fullName>
    </submittedName>
</protein>
<organism evidence="2 3">
    <name type="scientific">Solanum verrucosum</name>
    <dbReference type="NCBI Taxonomy" id="315347"/>
    <lineage>
        <taxon>Eukaryota</taxon>
        <taxon>Viridiplantae</taxon>
        <taxon>Streptophyta</taxon>
        <taxon>Embryophyta</taxon>
        <taxon>Tracheophyta</taxon>
        <taxon>Spermatophyta</taxon>
        <taxon>Magnoliopsida</taxon>
        <taxon>eudicotyledons</taxon>
        <taxon>Gunneridae</taxon>
        <taxon>Pentapetalae</taxon>
        <taxon>asterids</taxon>
        <taxon>lamiids</taxon>
        <taxon>Solanales</taxon>
        <taxon>Solanaceae</taxon>
        <taxon>Solanoideae</taxon>
        <taxon>Solaneae</taxon>
        <taxon>Solanum</taxon>
    </lineage>
</organism>
<sequence>MERKSSMETLGSRQGFNMRKEKC</sequence>